<protein>
    <submittedName>
        <fullName evidence="1">Uncharacterized protein</fullName>
    </submittedName>
</protein>
<sequence>EPYTYMRDDYMGMDIDAANFTQGQRTAR</sequence>
<proteinExistence type="predicted"/>
<evidence type="ECO:0000313" key="1">
    <source>
        <dbReference type="EMBL" id="CAF5180976.1"/>
    </source>
</evidence>
<comment type="caution">
    <text evidence="1">The sequence shown here is derived from an EMBL/GenBank/DDBJ whole genome shotgun (WGS) entry which is preliminary data.</text>
</comment>
<accession>A0A8S3HCK9</accession>
<evidence type="ECO:0000313" key="2">
    <source>
        <dbReference type="Proteomes" id="UP000676336"/>
    </source>
</evidence>
<reference evidence="1" key="1">
    <citation type="submission" date="2021-02" db="EMBL/GenBank/DDBJ databases">
        <authorList>
            <person name="Nowell W R."/>
        </authorList>
    </citation>
    <scope>NUCLEOTIDE SEQUENCE</scope>
</reference>
<organism evidence="1 2">
    <name type="scientific">Rotaria magnacalcarata</name>
    <dbReference type="NCBI Taxonomy" id="392030"/>
    <lineage>
        <taxon>Eukaryota</taxon>
        <taxon>Metazoa</taxon>
        <taxon>Spiralia</taxon>
        <taxon>Gnathifera</taxon>
        <taxon>Rotifera</taxon>
        <taxon>Eurotatoria</taxon>
        <taxon>Bdelloidea</taxon>
        <taxon>Philodinida</taxon>
        <taxon>Philodinidae</taxon>
        <taxon>Rotaria</taxon>
    </lineage>
</organism>
<dbReference type="EMBL" id="CAJOBI010318407">
    <property type="protein sequence ID" value="CAF5180976.1"/>
    <property type="molecule type" value="Genomic_DNA"/>
</dbReference>
<dbReference type="AlphaFoldDB" id="A0A8S3HCK9"/>
<gene>
    <name evidence="1" type="ORF">SMN809_LOCUS68934</name>
</gene>
<feature type="non-terminal residue" evidence="1">
    <location>
        <position position="1"/>
    </location>
</feature>
<dbReference type="Proteomes" id="UP000676336">
    <property type="component" value="Unassembled WGS sequence"/>
</dbReference>
<name>A0A8S3HCK9_9BILA</name>